<proteinExistence type="predicted"/>
<protein>
    <submittedName>
        <fullName evidence="7">Cytochrome C55X NirC</fullName>
    </submittedName>
</protein>
<name>A0A0F3IIZ2_9GAMM</name>
<dbReference type="AlphaFoldDB" id="A0A0F3IIZ2"/>
<keyword evidence="3 4" id="KW-0408">Iron</keyword>
<keyword evidence="1 4" id="KW-0349">Heme</keyword>
<gene>
    <name evidence="7" type="ORF">VZ94_09210</name>
</gene>
<dbReference type="Pfam" id="PF13442">
    <property type="entry name" value="Cytochrome_CBB3"/>
    <property type="match status" value="1"/>
</dbReference>
<evidence type="ECO:0000259" key="6">
    <source>
        <dbReference type="PROSITE" id="PS51007"/>
    </source>
</evidence>
<feature type="signal peptide" evidence="5">
    <location>
        <begin position="1"/>
        <end position="19"/>
    </location>
</feature>
<dbReference type="OrthoDB" id="8689082at2"/>
<dbReference type="InterPro" id="IPR009056">
    <property type="entry name" value="Cyt_c-like_dom"/>
</dbReference>
<dbReference type="Gene3D" id="1.10.760.10">
    <property type="entry name" value="Cytochrome c-like domain"/>
    <property type="match status" value="1"/>
</dbReference>
<keyword evidence="2 4" id="KW-0479">Metal-binding</keyword>
<feature type="chain" id="PRO_5002462120" evidence="5">
    <location>
        <begin position="20"/>
        <end position="101"/>
    </location>
</feature>
<sequence length="101" mass="11130">MIIRGLLLLLLIMARNTYAEPSAERQAALRELVQQDCGACHGLTRKGGIGPSLLPDALTAKTDDYLITTILNGRPGTAMPPWRSFISQVEAEWLVDNLLRK</sequence>
<feature type="domain" description="Cytochrome c" evidence="6">
    <location>
        <begin position="21"/>
        <end position="101"/>
    </location>
</feature>
<accession>A0A0F3IIZ2</accession>
<dbReference type="EMBL" id="LAJX01000090">
    <property type="protein sequence ID" value="KJV06730.1"/>
    <property type="molecule type" value="Genomic_DNA"/>
</dbReference>
<organism evidence="7 8">
    <name type="scientific">Methylocucumis oryzae</name>
    <dbReference type="NCBI Taxonomy" id="1632867"/>
    <lineage>
        <taxon>Bacteria</taxon>
        <taxon>Pseudomonadati</taxon>
        <taxon>Pseudomonadota</taxon>
        <taxon>Gammaproteobacteria</taxon>
        <taxon>Methylococcales</taxon>
        <taxon>Methylococcaceae</taxon>
        <taxon>Methylocucumis</taxon>
    </lineage>
</organism>
<dbReference type="RefSeq" id="WP_045779000.1">
    <property type="nucleotide sequence ID" value="NZ_LAJX01000090.1"/>
</dbReference>
<dbReference type="PROSITE" id="PS51007">
    <property type="entry name" value="CYTC"/>
    <property type="match status" value="1"/>
</dbReference>
<evidence type="ECO:0000256" key="3">
    <source>
        <dbReference type="ARBA" id="ARBA00023004"/>
    </source>
</evidence>
<dbReference type="GO" id="GO:0020037">
    <property type="term" value="F:heme binding"/>
    <property type="evidence" value="ECO:0007669"/>
    <property type="project" value="InterPro"/>
</dbReference>
<evidence type="ECO:0000313" key="8">
    <source>
        <dbReference type="Proteomes" id="UP000033684"/>
    </source>
</evidence>
<reference evidence="7 8" key="2">
    <citation type="journal article" date="2016" name="Microb. Ecol.">
        <title>Genome Characteristics of a Novel Type I Methanotroph (Sn10-6) Isolated from a Flooded Indian Rice Field.</title>
        <authorList>
            <person name="Rahalkar M.C."/>
            <person name="Pandit P.S."/>
            <person name="Dhakephalkar P.K."/>
            <person name="Pore S."/>
            <person name="Arora P."/>
            <person name="Kapse N."/>
        </authorList>
    </citation>
    <scope>NUCLEOTIDE SEQUENCE [LARGE SCALE GENOMIC DNA]</scope>
    <source>
        <strain evidence="7 8">Sn10-6</strain>
    </source>
</reference>
<dbReference type="PATRIC" id="fig|1632867.3.peg.5641"/>
<evidence type="ECO:0000256" key="1">
    <source>
        <dbReference type="ARBA" id="ARBA00022617"/>
    </source>
</evidence>
<evidence type="ECO:0000313" key="7">
    <source>
        <dbReference type="EMBL" id="KJV06730.1"/>
    </source>
</evidence>
<dbReference type="SUPFAM" id="SSF46626">
    <property type="entry name" value="Cytochrome c"/>
    <property type="match status" value="1"/>
</dbReference>
<keyword evidence="5" id="KW-0732">Signal</keyword>
<reference evidence="8" key="1">
    <citation type="submission" date="2015-03" db="EMBL/GenBank/DDBJ databases">
        <title>Draft genome sequence of a novel methanotroph (Sn10-6) isolated from flooded ricefield rhizosphere in India.</title>
        <authorList>
            <person name="Pandit P.S."/>
            <person name="Pore S.D."/>
            <person name="Arora P."/>
            <person name="Kapse N.G."/>
            <person name="Dhakephalkar P.K."/>
            <person name="Rahalkar M.C."/>
        </authorList>
    </citation>
    <scope>NUCLEOTIDE SEQUENCE [LARGE SCALE GENOMIC DNA]</scope>
    <source>
        <strain evidence="8">Sn10-6</strain>
    </source>
</reference>
<evidence type="ECO:0000256" key="5">
    <source>
        <dbReference type="SAM" id="SignalP"/>
    </source>
</evidence>
<dbReference type="GO" id="GO:0009055">
    <property type="term" value="F:electron transfer activity"/>
    <property type="evidence" value="ECO:0007669"/>
    <property type="project" value="InterPro"/>
</dbReference>
<evidence type="ECO:0000256" key="2">
    <source>
        <dbReference type="ARBA" id="ARBA00022723"/>
    </source>
</evidence>
<evidence type="ECO:0000256" key="4">
    <source>
        <dbReference type="PROSITE-ProRule" id="PRU00433"/>
    </source>
</evidence>
<keyword evidence="8" id="KW-1185">Reference proteome</keyword>
<dbReference type="Proteomes" id="UP000033684">
    <property type="component" value="Unassembled WGS sequence"/>
</dbReference>
<comment type="caution">
    <text evidence="7">The sequence shown here is derived from an EMBL/GenBank/DDBJ whole genome shotgun (WGS) entry which is preliminary data.</text>
</comment>
<dbReference type="GO" id="GO:0046872">
    <property type="term" value="F:metal ion binding"/>
    <property type="evidence" value="ECO:0007669"/>
    <property type="project" value="UniProtKB-KW"/>
</dbReference>
<dbReference type="InterPro" id="IPR036909">
    <property type="entry name" value="Cyt_c-like_dom_sf"/>
</dbReference>